<sequence length="138" mass="15172">TCPLVPVQTDPGFKEQCEEQTNLSSVIIQWTIELMAAELVEENAQDPYADGLAFTDLSQVSSTLSSFSPPHPPPPSPPRVQTQNSKPLLARGRRRTDVPTSNVSAPPVPPGLNPAFSPHMPRMLFWPLAERFLCVSLR</sequence>
<feature type="region of interest" description="Disordered" evidence="1">
    <location>
        <begin position="62"/>
        <end position="110"/>
    </location>
</feature>
<protein>
    <submittedName>
        <fullName evidence="4">PDEase domain-containing protein</fullName>
    </submittedName>
</protein>
<reference evidence="4" key="1">
    <citation type="submission" date="2017-02" db="UniProtKB">
        <authorList>
            <consortium name="WormBaseParasite"/>
        </authorList>
    </citation>
    <scope>IDENTIFICATION</scope>
</reference>
<evidence type="ECO:0000313" key="3">
    <source>
        <dbReference type="Proteomes" id="UP000267029"/>
    </source>
</evidence>
<reference evidence="2 3" key="2">
    <citation type="submission" date="2018-10" db="EMBL/GenBank/DDBJ databases">
        <authorList>
            <consortium name="Pathogen Informatics"/>
        </authorList>
    </citation>
    <scope>NUCLEOTIDE SEQUENCE [LARGE SCALE GENOMIC DNA]</scope>
</reference>
<keyword evidence="3" id="KW-1185">Reference proteome</keyword>
<evidence type="ECO:0000313" key="4">
    <source>
        <dbReference type="WBParaSite" id="MCOS_0001045601-mRNA-1"/>
    </source>
</evidence>
<evidence type="ECO:0000313" key="2">
    <source>
        <dbReference type="EMBL" id="VDD84454.1"/>
    </source>
</evidence>
<proteinExistence type="predicted"/>
<name>A0A0R3URF1_MESCO</name>
<dbReference type="EMBL" id="UXSR01006354">
    <property type="protein sequence ID" value="VDD84454.1"/>
    <property type="molecule type" value="Genomic_DNA"/>
</dbReference>
<feature type="compositionally biased region" description="Pro residues" evidence="1">
    <location>
        <begin position="69"/>
        <end position="78"/>
    </location>
</feature>
<gene>
    <name evidence="2" type="ORF">MCOS_LOCUS10457</name>
</gene>
<dbReference type="AlphaFoldDB" id="A0A0R3URF1"/>
<accession>A0A0R3URF1</accession>
<evidence type="ECO:0000256" key="1">
    <source>
        <dbReference type="SAM" id="MobiDB-lite"/>
    </source>
</evidence>
<dbReference type="WBParaSite" id="MCOS_0001045601-mRNA-1">
    <property type="protein sequence ID" value="MCOS_0001045601-mRNA-1"/>
    <property type="gene ID" value="MCOS_0001045601"/>
</dbReference>
<dbReference type="Proteomes" id="UP000267029">
    <property type="component" value="Unassembled WGS sequence"/>
</dbReference>
<organism evidence="4">
    <name type="scientific">Mesocestoides corti</name>
    <name type="common">Flatworm</name>
    <dbReference type="NCBI Taxonomy" id="53468"/>
    <lineage>
        <taxon>Eukaryota</taxon>
        <taxon>Metazoa</taxon>
        <taxon>Spiralia</taxon>
        <taxon>Lophotrochozoa</taxon>
        <taxon>Platyhelminthes</taxon>
        <taxon>Cestoda</taxon>
        <taxon>Eucestoda</taxon>
        <taxon>Cyclophyllidea</taxon>
        <taxon>Mesocestoididae</taxon>
        <taxon>Mesocestoides</taxon>
    </lineage>
</organism>